<feature type="binding site" evidence="6">
    <location>
        <position position="94"/>
    </location>
    <ligand>
        <name>a divalent metal cation</name>
        <dbReference type="ChEBI" id="CHEBI:60240"/>
        <label>1</label>
    </ligand>
</feature>
<dbReference type="OrthoDB" id="9802055at2"/>
<evidence type="ECO:0000259" key="8">
    <source>
        <dbReference type="Pfam" id="PF00557"/>
    </source>
</evidence>
<dbReference type="GO" id="GO:0046872">
    <property type="term" value="F:metal ion binding"/>
    <property type="evidence" value="ECO:0007669"/>
    <property type="project" value="UniProtKB-UniRule"/>
</dbReference>
<dbReference type="NCBIfam" id="TIGR00500">
    <property type="entry name" value="met_pdase_I"/>
    <property type="match status" value="1"/>
</dbReference>
<gene>
    <name evidence="6 9" type="primary">map</name>
    <name evidence="9" type="ORF">DCC35_04430</name>
</gene>
<dbReference type="InterPro" id="IPR001714">
    <property type="entry name" value="Pept_M24_MAP"/>
</dbReference>
<feature type="binding site" evidence="6">
    <location>
        <position position="175"/>
    </location>
    <ligand>
        <name>substrate</name>
    </ligand>
</feature>
<dbReference type="CDD" id="cd01086">
    <property type="entry name" value="MetAP1"/>
    <property type="match status" value="1"/>
</dbReference>
<dbReference type="PRINTS" id="PR00599">
    <property type="entry name" value="MAPEPTIDASE"/>
</dbReference>
<dbReference type="InterPro" id="IPR002467">
    <property type="entry name" value="Pept_M24A_MAP1"/>
</dbReference>
<evidence type="ECO:0000256" key="1">
    <source>
        <dbReference type="ARBA" id="ARBA00002521"/>
    </source>
</evidence>
<comment type="catalytic activity">
    <reaction evidence="6 7">
        <text>Release of N-terminal amino acids, preferentially methionine, from peptides and arylamides.</text>
        <dbReference type="EC" id="3.4.11.18"/>
    </reaction>
</comment>
<dbReference type="KEGG" id="fpf:DCC35_04430"/>
<dbReference type="GO" id="GO:0070006">
    <property type="term" value="F:metalloaminopeptidase activity"/>
    <property type="evidence" value="ECO:0007669"/>
    <property type="project" value="UniProtKB-UniRule"/>
</dbReference>
<comment type="similarity">
    <text evidence="6">Belongs to the peptidase M24A family. Methionine aminopeptidase type 1 subfamily.</text>
</comment>
<feature type="domain" description="Peptidase M24" evidence="8">
    <location>
        <begin position="11"/>
        <end position="239"/>
    </location>
</feature>
<keyword evidence="5 6" id="KW-0378">Hydrolase</keyword>
<comment type="function">
    <text evidence="1 6">Removes the N-terminal methionine from nascent proteins. The N-terminal methionine is often cleaved when the second residue in the primary sequence is small and uncharged (Met-Ala-, Cys, Gly, Pro, Ser, Thr, or Val). Requires deformylation of the N(alpha)-formylated initiator methionine before it can be hydrolyzed.</text>
</comment>
<feature type="binding site" evidence="6">
    <location>
        <position position="201"/>
    </location>
    <ligand>
        <name>a divalent metal cation</name>
        <dbReference type="ChEBI" id="CHEBI:60240"/>
        <label>2</label>
        <note>catalytic</note>
    </ligand>
</feature>
<evidence type="ECO:0000256" key="4">
    <source>
        <dbReference type="ARBA" id="ARBA00022723"/>
    </source>
</evidence>
<evidence type="ECO:0000313" key="10">
    <source>
        <dbReference type="Proteomes" id="UP000298616"/>
    </source>
</evidence>
<dbReference type="Pfam" id="PF00557">
    <property type="entry name" value="Peptidase_M24"/>
    <property type="match status" value="1"/>
</dbReference>
<sequence>MIPVKSKEEIEIIKESADILGRAHGEVAKAVKPGVSTKALDKIAEEFIKDHQGHPSFLGYSGFPASLCISVNENVVHGIPGEYVLKDGDLVSIDCGVFYKGYHSDCAYSYAVGEVSEELKRLIRVTRQSLYEGIQAAVAGHRIGDIGYAVQSFVEKEGYSVVRELVGHGVGKNLHEKPEVPNYGKRGRGAKLKPGYVLAVEPMVNQGGRSIVQEADGWTIRTADRLPSAHFEHTIAITEEGEAEILTTHQYIEDYLKEQYGETIIH</sequence>
<evidence type="ECO:0000256" key="3">
    <source>
        <dbReference type="ARBA" id="ARBA00022670"/>
    </source>
</evidence>
<name>A0A4D7K3P5_9BACT</name>
<dbReference type="RefSeq" id="WP_137089643.1">
    <property type="nucleotide sequence ID" value="NZ_CP028923.1"/>
</dbReference>
<reference evidence="9 10" key="1">
    <citation type="submission" date="2018-04" db="EMBL/GenBank/DDBJ databases">
        <title>Complete genome uncultured novel isolate.</title>
        <authorList>
            <person name="Merlino G."/>
        </authorList>
    </citation>
    <scope>NUCLEOTIDE SEQUENCE [LARGE SCALE GENOMIC DNA]</scope>
    <source>
        <strain evidence="10">R1DC9</strain>
    </source>
</reference>
<feature type="binding site" evidence="6">
    <location>
        <position position="105"/>
    </location>
    <ligand>
        <name>a divalent metal cation</name>
        <dbReference type="ChEBI" id="CHEBI:60240"/>
        <label>2</label>
        <note>catalytic</note>
    </ligand>
</feature>
<feature type="binding site" evidence="6">
    <location>
        <position position="232"/>
    </location>
    <ligand>
        <name>a divalent metal cation</name>
        <dbReference type="ChEBI" id="CHEBI:60240"/>
        <label>2</label>
        <note>catalytic</note>
    </ligand>
</feature>
<evidence type="ECO:0000256" key="2">
    <source>
        <dbReference type="ARBA" id="ARBA00022438"/>
    </source>
</evidence>
<comment type="cofactor">
    <cofactor evidence="6">
        <name>Co(2+)</name>
        <dbReference type="ChEBI" id="CHEBI:48828"/>
    </cofactor>
    <cofactor evidence="6">
        <name>Zn(2+)</name>
        <dbReference type="ChEBI" id="CHEBI:29105"/>
    </cofactor>
    <cofactor evidence="6">
        <name>Mn(2+)</name>
        <dbReference type="ChEBI" id="CHEBI:29035"/>
    </cofactor>
    <cofactor evidence="6">
        <name>Fe(2+)</name>
        <dbReference type="ChEBI" id="CHEBI:29033"/>
    </cofactor>
    <text evidence="6">Binds 2 divalent metal cations per subunit. Has a high-affinity and a low affinity metal-binding site. The true nature of the physiological cofactor is under debate. The enzyme is active with cobalt, zinc, manganese or divalent iron ions. Most likely, methionine aminopeptidases function as mononuclear Fe(2+)-metalloproteases under physiological conditions, and the catalytically relevant metal-binding site has been assigned to the histidine-containing high-affinity site.</text>
</comment>
<keyword evidence="10" id="KW-1185">Reference proteome</keyword>
<proteinExistence type="inferred from homology"/>
<accession>A0A4D7K3P5</accession>
<dbReference type="InterPro" id="IPR000994">
    <property type="entry name" value="Pept_M24"/>
</dbReference>
<keyword evidence="3 6" id="KW-0645">Protease</keyword>
<dbReference type="GO" id="GO:0006508">
    <property type="term" value="P:proteolysis"/>
    <property type="evidence" value="ECO:0007669"/>
    <property type="project" value="UniProtKB-KW"/>
</dbReference>
<dbReference type="Proteomes" id="UP000298616">
    <property type="component" value="Chromosome"/>
</dbReference>
<keyword evidence="4 6" id="KW-0479">Metal-binding</keyword>
<dbReference type="PANTHER" id="PTHR43330:SF27">
    <property type="entry name" value="METHIONINE AMINOPEPTIDASE"/>
    <property type="match status" value="1"/>
</dbReference>
<evidence type="ECO:0000256" key="5">
    <source>
        <dbReference type="ARBA" id="ARBA00022801"/>
    </source>
</evidence>
<evidence type="ECO:0000313" key="9">
    <source>
        <dbReference type="EMBL" id="QCK14048.1"/>
    </source>
</evidence>
<evidence type="ECO:0000256" key="6">
    <source>
        <dbReference type="HAMAP-Rule" id="MF_01974"/>
    </source>
</evidence>
<feature type="binding site" evidence="6">
    <location>
        <position position="168"/>
    </location>
    <ligand>
        <name>a divalent metal cation</name>
        <dbReference type="ChEBI" id="CHEBI:60240"/>
        <label>2</label>
        <note>catalytic</note>
    </ligand>
</feature>
<protein>
    <recommendedName>
        <fullName evidence="6 7">Methionine aminopeptidase</fullName>
        <shortName evidence="6">MAP</shortName>
        <shortName evidence="6">MetAP</shortName>
        <ecNumber evidence="6 7">3.4.11.18</ecNumber>
    </recommendedName>
    <alternativeName>
        <fullName evidence="6">Peptidase M</fullName>
    </alternativeName>
</protein>
<dbReference type="GO" id="GO:0004239">
    <property type="term" value="F:initiator methionyl aminopeptidase activity"/>
    <property type="evidence" value="ECO:0007669"/>
    <property type="project" value="UniProtKB-UniRule"/>
</dbReference>
<feature type="binding site" evidence="6">
    <location>
        <position position="105"/>
    </location>
    <ligand>
        <name>a divalent metal cation</name>
        <dbReference type="ChEBI" id="CHEBI:60240"/>
        <label>1</label>
    </ligand>
</feature>
<evidence type="ECO:0000256" key="7">
    <source>
        <dbReference type="RuleBase" id="RU003653"/>
    </source>
</evidence>
<organism evidence="9 10">
    <name type="scientific">Mangrovivirga cuniculi</name>
    <dbReference type="NCBI Taxonomy" id="2715131"/>
    <lineage>
        <taxon>Bacteria</taxon>
        <taxon>Pseudomonadati</taxon>
        <taxon>Bacteroidota</taxon>
        <taxon>Cytophagia</taxon>
        <taxon>Cytophagales</taxon>
        <taxon>Mangrovivirgaceae</taxon>
        <taxon>Mangrovivirga</taxon>
    </lineage>
</organism>
<dbReference type="PANTHER" id="PTHR43330">
    <property type="entry name" value="METHIONINE AMINOPEPTIDASE"/>
    <property type="match status" value="1"/>
</dbReference>
<dbReference type="EMBL" id="CP028923">
    <property type="protein sequence ID" value="QCK14048.1"/>
    <property type="molecule type" value="Genomic_DNA"/>
</dbReference>
<dbReference type="EC" id="3.4.11.18" evidence="6 7"/>
<dbReference type="AlphaFoldDB" id="A0A4D7K3P5"/>
<feature type="binding site" evidence="6">
    <location>
        <position position="77"/>
    </location>
    <ligand>
        <name>substrate</name>
    </ligand>
</feature>
<comment type="subunit">
    <text evidence="6">Monomer.</text>
</comment>
<dbReference type="InterPro" id="IPR036005">
    <property type="entry name" value="Creatinase/aminopeptidase-like"/>
</dbReference>
<feature type="binding site" evidence="6">
    <location>
        <position position="232"/>
    </location>
    <ligand>
        <name>a divalent metal cation</name>
        <dbReference type="ChEBI" id="CHEBI:60240"/>
        <label>1</label>
    </ligand>
</feature>
<dbReference type="SUPFAM" id="SSF55920">
    <property type="entry name" value="Creatinase/aminopeptidase"/>
    <property type="match status" value="1"/>
</dbReference>
<dbReference type="Gene3D" id="3.90.230.10">
    <property type="entry name" value="Creatinase/methionine aminopeptidase superfamily"/>
    <property type="match status" value="1"/>
</dbReference>
<dbReference type="GO" id="GO:0005829">
    <property type="term" value="C:cytosol"/>
    <property type="evidence" value="ECO:0007669"/>
    <property type="project" value="TreeGrafter"/>
</dbReference>
<keyword evidence="2 6" id="KW-0031">Aminopeptidase</keyword>
<dbReference type="HAMAP" id="MF_01974">
    <property type="entry name" value="MetAP_1"/>
    <property type="match status" value="1"/>
</dbReference>